<gene>
    <name evidence="1" type="ORF">PoB_003626400</name>
</gene>
<evidence type="ECO:0000313" key="1">
    <source>
        <dbReference type="EMBL" id="GFO09759.1"/>
    </source>
</evidence>
<dbReference type="EMBL" id="BLXT01004117">
    <property type="protein sequence ID" value="GFO09759.1"/>
    <property type="molecule type" value="Genomic_DNA"/>
</dbReference>
<proteinExistence type="predicted"/>
<accession>A0AAV4ATT8</accession>
<comment type="caution">
    <text evidence="1">The sequence shown here is derived from an EMBL/GenBank/DDBJ whole genome shotgun (WGS) entry which is preliminary data.</text>
</comment>
<dbReference type="AlphaFoldDB" id="A0AAV4ATT8"/>
<name>A0AAV4ATT8_9GAST</name>
<keyword evidence="2" id="KW-1185">Reference proteome</keyword>
<evidence type="ECO:0000313" key="2">
    <source>
        <dbReference type="Proteomes" id="UP000735302"/>
    </source>
</evidence>
<sequence length="121" mass="13576">MDGTGVDRVTLYLEHPHESRSRDLNSFTFFSEYLICIRERRTACHRKRWKETQRSPFCGEIGRTIVGQGLDSTAAGNGSKGACHSGLSHSRSKAPGFECHQRRYLVEGQALGKTMALVWCS</sequence>
<dbReference type="Proteomes" id="UP000735302">
    <property type="component" value="Unassembled WGS sequence"/>
</dbReference>
<reference evidence="1 2" key="1">
    <citation type="journal article" date="2021" name="Elife">
        <title>Chloroplast acquisition without the gene transfer in kleptoplastic sea slugs, Plakobranchus ocellatus.</title>
        <authorList>
            <person name="Maeda T."/>
            <person name="Takahashi S."/>
            <person name="Yoshida T."/>
            <person name="Shimamura S."/>
            <person name="Takaki Y."/>
            <person name="Nagai Y."/>
            <person name="Toyoda A."/>
            <person name="Suzuki Y."/>
            <person name="Arimoto A."/>
            <person name="Ishii H."/>
            <person name="Satoh N."/>
            <person name="Nishiyama T."/>
            <person name="Hasebe M."/>
            <person name="Maruyama T."/>
            <person name="Minagawa J."/>
            <person name="Obokata J."/>
            <person name="Shigenobu S."/>
        </authorList>
    </citation>
    <scope>NUCLEOTIDE SEQUENCE [LARGE SCALE GENOMIC DNA]</scope>
</reference>
<organism evidence="1 2">
    <name type="scientific">Plakobranchus ocellatus</name>
    <dbReference type="NCBI Taxonomy" id="259542"/>
    <lineage>
        <taxon>Eukaryota</taxon>
        <taxon>Metazoa</taxon>
        <taxon>Spiralia</taxon>
        <taxon>Lophotrochozoa</taxon>
        <taxon>Mollusca</taxon>
        <taxon>Gastropoda</taxon>
        <taxon>Heterobranchia</taxon>
        <taxon>Euthyneura</taxon>
        <taxon>Panpulmonata</taxon>
        <taxon>Sacoglossa</taxon>
        <taxon>Placobranchoidea</taxon>
        <taxon>Plakobranchidae</taxon>
        <taxon>Plakobranchus</taxon>
    </lineage>
</organism>
<protein>
    <submittedName>
        <fullName evidence="1">Uncharacterized protein</fullName>
    </submittedName>
</protein>